<reference evidence="2 3" key="1">
    <citation type="submission" date="2020-09" db="EMBL/GenBank/DDBJ databases">
        <authorList>
            <person name="Ford S."/>
            <person name="Moeskjaer S."/>
            <person name="Young P."/>
            <person name="Santamaria R.I."/>
            <person name="Harrison E."/>
        </authorList>
    </citation>
    <scope>NUCLEOTIDE SEQUENCE [LARGE SCALE GENOMIC DNA]</scope>
</reference>
<sequence length="33" mass="3680">MATIAAVKETMSTSNSMRDSMKRKIDSFGRISE</sequence>
<keyword evidence="3" id="KW-1185">Reference proteome</keyword>
<dbReference type="EMBL" id="MW023914">
    <property type="protein sequence ID" value="QQM14050.1"/>
    <property type="molecule type" value="Genomic_DNA"/>
</dbReference>
<accession>A0A7T7K8A8</accession>
<feature type="compositionally biased region" description="Basic and acidic residues" evidence="1">
    <location>
        <begin position="19"/>
        <end position="33"/>
    </location>
</feature>
<evidence type="ECO:0000313" key="3">
    <source>
        <dbReference type="Proteomes" id="UP000596077"/>
    </source>
</evidence>
<organism evidence="2 3">
    <name type="scientific">Rhizobium phage vB_RleA_TRX32-1</name>
    <dbReference type="NCBI Taxonomy" id="2777321"/>
    <lineage>
        <taxon>Viruses</taxon>
        <taxon>Duplodnaviria</taxon>
        <taxon>Heunggongvirae</taxon>
        <taxon>Uroviricota</taxon>
        <taxon>Caudoviricetes</taxon>
        <taxon>Autographivirales</taxon>
        <taxon>Paadamvirus</taxon>
        <taxon>Paadamvirus TRX321</taxon>
    </lineage>
</organism>
<evidence type="ECO:0000313" key="2">
    <source>
        <dbReference type="EMBL" id="QQM14050.1"/>
    </source>
</evidence>
<feature type="region of interest" description="Disordered" evidence="1">
    <location>
        <begin position="1"/>
        <end position="33"/>
    </location>
</feature>
<dbReference type="Proteomes" id="UP000596077">
    <property type="component" value="Genome"/>
</dbReference>
<name>A0A7T7K8A8_9CAUD</name>
<protein>
    <submittedName>
        <fullName evidence="2">Uncharacterized protein</fullName>
    </submittedName>
</protein>
<evidence type="ECO:0000256" key="1">
    <source>
        <dbReference type="SAM" id="MobiDB-lite"/>
    </source>
</evidence>
<proteinExistence type="predicted"/>